<dbReference type="Proteomes" id="UP000422837">
    <property type="component" value="Chromosome"/>
</dbReference>
<sequence>MKSKTPWSGIVDAAFFHLLFPLLINRTTITADRLTRRINGYIKRQKALPSICWIGNAFFIY</sequence>
<dbReference type="EMBL" id="CP046123">
    <property type="protein sequence ID" value="QGN29063.1"/>
    <property type="molecule type" value="Genomic_DNA"/>
</dbReference>
<evidence type="ECO:0000313" key="1">
    <source>
        <dbReference type="EMBL" id="QGN29063.1"/>
    </source>
</evidence>
<proteinExistence type="predicted"/>
<gene>
    <name evidence="1" type="ORF">GFU50_05945</name>
</gene>
<name>A0ABD6Z263_ENTCA</name>
<protein>
    <submittedName>
        <fullName evidence="1">Uncharacterized protein</fullName>
    </submittedName>
</protein>
<reference evidence="1 2" key="1">
    <citation type="submission" date="2019-11" db="EMBL/GenBank/DDBJ databases">
        <title>Detection and genome characteristic of a blood enterococcus casselifavus isolate from Zhengzhou,china.</title>
        <authorList>
            <person name="Wen P."/>
        </authorList>
    </citation>
    <scope>NUCLEOTIDE SEQUENCE [LARGE SCALE GENOMIC DNA]</scope>
    <source>
        <strain evidence="1 2">EC291</strain>
    </source>
</reference>
<dbReference type="AlphaFoldDB" id="A0ABD6Z263"/>
<accession>A0ABD6Z263</accession>
<evidence type="ECO:0000313" key="2">
    <source>
        <dbReference type="Proteomes" id="UP000422837"/>
    </source>
</evidence>
<organism evidence="1 2">
    <name type="scientific">Enterococcus casseliflavus</name>
    <name type="common">Enterococcus flavescens</name>
    <dbReference type="NCBI Taxonomy" id="37734"/>
    <lineage>
        <taxon>Bacteria</taxon>
        <taxon>Bacillati</taxon>
        <taxon>Bacillota</taxon>
        <taxon>Bacilli</taxon>
        <taxon>Lactobacillales</taxon>
        <taxon>Enterococcaceae</taxon>
        <taxon>Enterococcus</taxon>
    </lineage>
</organism>